<sequence>MGVSTRRFRWAVGLLLVGVMLLSACSGGGSQSGQTDSGSQTQQQTSTAPEPQQGGTQPQPQTPAAQEKVLVWGRGGDSVSLDPIQVTDGESFKVTHQIYEGLLDYAPGNTEVVPVLATEWEASEDGLEWTFKLRQGVKFHDGTPFNAEAVKINFDRWRDTSNPLHVGGDFPYYGYMFGGYDADSVIQDVQVVDEYTVKFVLKQVQASFLQDIAMVPFAIASPKALQENPEGLNTNPVGTGPFKFVSWTKGDRIVLEANPDYWGGKPAIDRLIYRSIPDNNARLVALQAGELDVMDGVEPAFLPTIQATGQFDIIERPPMNVGYLAFNTQVAPFDNVLIRRAINHAINKEELNTAFYGGMGIPAVSPLPPSVWGHNPNVPKYEYNPDRAKELLAQAGYGPDNPLKTQLWAMPVPRPYMPQPEQIGVALQNYLREVGIEAEIVTYEWGTYLEKTGMGEHTMALLGWTGDNGDPDNFLYVLLDKDNAVTPDAGNIAFYVNDQVHDLLIRARQTTDQAERTRLYEEAQVLIMEDAPWVPLMHTRVPIAVRKGITGYVPNPTGSESLGKVTLP</sequence>
<organism evidence="7 8">
    <name type="scientific">Symbiobacterium terraclitae</name>
    <dbReference type="NCBI Taxonomy" id="557451"/>
    <lineage>
        <taxon>Bacteria</taxon>
        <taxon>Bacillati</taxon>
        <taxon>Bacillota</taxon>
        <taxon>Clostridia</taxon>
        <taxon>Eubacteriales</taxon>
        <taxon>Symbiobacteriaceae</taxon>
        <taxon>Symbiobacterium</taxon>
    </lineage>
</organism>
<dbReference type="PANTHER" id="PTHR30290">
    <property type="entry name" value="PERIPLASMIC BINDING COMPONENT OF ABC TRANSPORTER"/>
    <property type="match status" value="1"/>
</dbReference>
<feature type="compositionally biased region" description="Low complexity" evidence="4">
    <location>
        <begin position="32"/>
        <end position="65"/>
    </location>
</feature>
<dbReference type="EMBL" id="JAGGLG010000016">
    <property type="protein sequence ID" value="MBP2018701.1"/>
    <property type="molecule type" value="Genomic_DNA"/>
</dbReference>
<keyword evidence="3 5" id="KW-0732">Signal</keyword>
<reference evidence="7 8" key="1">
    <citation type="submission" date="2021-03" db="EMBL/GenBank/DDBJ databases">
        <title>Genomic Encyclopedia of Type Strains, Phase IV (KMG-IV): sequencing the most valuable type-strain genomes for metagenomic binning, comparative biology and taxonomic classification.</title>
        <authorList>
            <person name="Goeker M."/>
        </authorList>
    </citation>
    <scope>NUCLEOTIDE SEQUENCE [LARGE SCALE GENOMIC DNA]</scope>
    <source>
        <strain evidence="7 8">DSM 27138</strain>
    </source>
</reference>
<accession>A0ABS4JT33</accession>
<evidence type="ECO:0000256" key="5">
    <source>
        <dbReference type="SAM" id="SignalP"/>
    </source>
</evidence>
<proteinExistence type="inferred from homology"/>
<evidence type="ECO:0000256" key="4">
    <source>
        <dbReference type="SAM" id="MobiDB-lite"/>
    </source>
</evidence>
<dbReference type="Proteomes" id="UP001519289">
    <property type="component" value="Unassembled WGS sequence"/>
</dbReference>
<feature type="chain" id="PRO_5045323840" evidence="5">
    <location>
        <begin position="25"/>
        <end position="568"/>
    </location>
</feature>
<dbReference type="Gene3D" id="3.90.76.10">
    <property type="entry name" value="Dipeptide-binding Protein, Domain 1"/>
    <property type="match status" value="1"/>
</dbReference>
<dbReference type="InterPro" id="IPR030678">
    <property type="entry name" value="Peptide/Ni-bd"/>
</dbReference>
<feature type="region of interest" description="Disordered" evidence="4">
    <location>
        <begin position="27"/>
        <end position="65"/>
    </location>
</feature>
<evidence type="ECO:0000256" key="1">
    <source>
        <dbReference type="ARBA" id="ARBA00005695"/>
    </source>
</evidence>
<dbReference type="Gene3D" id="3.10.105.10">
    <property type="entry name" value="Dipeptide-binding Protein, Domain 3"/>
    <property type="match status" value="1"/>
</dbReference>
<dbReference type="InterPro" id="IPR039424">
    <property type="entry name" value="SBP_5"/>
</dbReference>
<dbReference type="Pfam" id="PF00496">
    <property type="entry name" value="SBP_bac_5"/>
    <property type="match status" value="1"/>
</dbReference>
<protein>
    <submittedName>
        <fullName evidence="7">Peptide/nickel transport system substrate-binding protein</fullName>
    </submittedName>
</protein>
<dbReference type="PIRSF" id="PIRSF002741">
    <property type="entry name" value="MppA"/>
    <property type="match status" value="1"/>
</dbReference>
<dbReference type="InterPro" id="IPR000914">
    <property type="entry name" value="SBP_5_dom"/>
</dbReference>
<dbReference type="PANTHER" id="PTHR30290:SF9">
    <property type="entry name" value="OLIGOPEPTIDE-BINDING PROTEIN APPA"/>
    <property type="match status" value="1"/>
</dbReference>
<feature type="domain" description="Solute-binding protein family 5" evidence="6">
    <location>
        <begin position="111"/>
        <end position="483"/>
    </location>
</feature>
<evidence type="ECO:0000256" key="3">
    <source>
        <dbReference type="ARBA" id="ARBA00022729"/>
    </source>
</evidence>
<dbReference type="PROSITE" id="PS51257">
    <property type="entry name" value="PROKAR_LIPOPROTEIN"/>
    <property type="match status" value="1"/>
</dbReference>
<gene>
    <name evidence="7" type="ORF">J2Z79_002116</name>
</gene>
<dbReference type="Gene3D" id="3.40.190.10">
    <property type="entry name" value="Periplasmic binding protein-like II"/>
    <property type="match status" value="1"/>
</dbReference>
<evidence type="ECO:0000259" key="6">
    <source>
        <dbReference type="Pfam" id="PF00496"/>
    </source>
</evidence>
<evidence type="ECO:0000313" key="8">
    <source>
        <dbReference type="Proteomes" id="UP001519289"/>
    </source>
</evidence>
<comment type="similarity">
    <text evidence="1">Belongs to the bacterial solute-binding protein 5 family.</text>
</comment>
<dbReference type="RefSeq" id="WP_245302578.1">
    <property type="nucleotide sequence ID" value="NZ_JAGGLG010000016.1"/>
</dbReference>
<keyword evidence="8" id="KW-1185">Reference proteome</keyword>
<name>A0ABS4JT33_9FIRM</name>
<keyword evidence="2" id="KW-0813">Transport</keyword>
<evidence type="ECO:0000256" key="2">
    <source>
        <dbReference type="ARBA" id="ARBA00022448"/>
    </source>
</evidence>
<dbReference type="CDD" id="cd08493">
    <property type="entry name" value="PBP2_DppA_like"/>
    <property type="match status" value="1"/>
</dbReference>
<dbReference type="SUPFAM" id="SSF53850">
    <property type="entry name" value="Periplasmic binding protein-like II"/>
    <property type="match status" value="1"/>
</dbReference>
<evidence type="ECO:0000313" key="7">
    <source>
        <dbReference type="EMBL" id="MBP2018701.1"/>
    </source>
</evidence>
<comment type="caution">
    <text evidence="7">The sequence shown here is derived from an EMBL/GenBank/DDBJ whole genome shotgun (WGS) entry which is preliminary data.</text>
</comment>
<feature type="signal peptide" evidence="5">
    <location>
        <begin position="1"/>
        <end position="24"/>
    </location>
</feature>